<dbReference type="PANTHER" id="PTHR10127:SF794">
    <property type="entry name" value="ZINC METALLOPROTEINASE NAS-22-RELATED"/>
    <property type="match status" value="1"/>
</dbReference>
<keyword evidence="5 14" id="KW-0645">Protease</keyword>
<evidence type="ECO:0000256" key="7">
    <source>
        <dbReference type="ARBA" id="ARBA00022729"/>
    </source>
</evidence>
<evidence type="ECO:0000256" key="3">
    <source>
        <dbReference type="ARBA" id="ARBA00022525"/>
    </source>
</evidence>
<feature type="active site" evidence="14">
    <location>
        <position position="197"/>
    </location>
</feature>
<dbReference type="EC" id="3.4.24.-" evidence="15"/>
<sequence length="457" mass="52397">MEIFVNLPLESCNCPYGYGGDDCSQRAEPGEDLEASIEWKHAPANKTIEIKVDGFSGVQCGFGCMNGGFEVKILEDPRMTILNFGSHNKHSHGSRAKRQVIIRGEDQDQYKWPNNTVHYYFDEENFDFSMKETILQAMKMLSSHTCIKFSTEPSDVIIRMESDSDRNYCFSEIGHVRENQQFSFTSSCYSVGLAVHEIIHSLGFMHAHQRADRDEYLHFVMDLDGMSLQDRQQYAIWEHQILLVPYDYGSVMQYADADDNYFPINKNRFMYQTMGSEVVAFYDYLMINKYYECSCGDDALKCQNFGYPNPSNCSQCNCPYGFGGDDCSQRAEPGTTLQATKGWKNTTISLDAGFKDVNHLRMRQIDYIYSYLWITAPENKTTEIRVLQSESGKCFRGCGRGAIEIKTNEDPRLTSPRFCCNESKTVRSSHTPTVVMAYNSEGLNEYTIAYRYVDTYQ</sequence>
<dbReference type="GO" id="GO:0006508">
    <property type="term" value="P:proteolysis"/>
    <property type="evidence" value="ECO:0007669"/>
    <property type="project" value="UniProtKB-KW"/>
</dbReference>
<evidence type="ECO:0000256" key="12">
    <source>
        <dbReference type="ARBA" id="ARBA00023157"/>
    </source>
</evidence>
<dbReference type="PANTHER" id="PTHR10127">
    <property type="entry name" value="DISCOIDIN, CUB, EGF, LAMININ , AND ZINC METALLOPROTEASE DOMAIN CONTAINING"/>
    <property type="match status" value="1"/>
</dbReference>
<dbReference type="InterPro" id="IPR034035">
    <property type="entry name" value="Astacin-like_dom"/>
</dbReference>
<dbReference type="SUPFAM" id="SSF55486">
    <property type="entry name" value="Metalloproteases ('zincins'), catalytic domain"/>
    <property type="match status" value="1"/>
</dbReference>
<dbReference type="GO" id="GO:0004222">
    <property type="term" value="F:metalloendopeptidase activity"/>
    <property type="evidence" value="ECO:0007669"/>
    <property type="project" value="UniProtKB-UniRule"/>
</dbReference>
<accession>A0AAE9F2V3</accession>
<comment type="subcellular location">
    <subcellularLocation>
        <location evidence="2">Secreted</location>
    </subcellularLocation>
</comment>
<evidence type="ECO:0000256" key="8">
    <source>
        <dbReference type="ARBA" id="ARBA00022801"/>
    </source>
</evidence>
<evidence type="ECO:0000256" key="4">
    <source>
        <dbReference type="ARBA" id="ARBA00022536"/>
    </source>
</evidence>
<dbReference type="InterPro" id="IPR001506">
    <property type="entry name" value="Peptidase_M12A"/>
</dbReference>
<dbReference type="GO" id="GO:0008270">
    <property type="term" value="F:zinc ion binding"/>
    <property type="evidence" value="ECO:0007669"/>
    <property type="project" value="UniProtKB-UniRule"/>
</dbReference>
<keyword evidence="6 14" id="KW-0479">Metal-binding</keyword>
<keyword evidence="18" id="KW-1185">Reference proteome</keyword>
<dbReference type="Proteomes" id="UP000829354">
    <property type="component" value="Chromosome V"/>
</dbReference>
<evidence type="ECO:0000256" key="6">
    <source>
        <dbReference type="ARBA" id="ARBA00022723"/>
    </source>
</evidence>
<feature type="binding site" evidence="14">
    <location>
        <position position="206"/>
    </location>
    <ligand>
        <name>Zn(2+)</name>
        <dbReference type="ChEBI" id="CHEBI:29105"/>
        <note>catalytic</note>
    </ligand>
</feature>
<evidence type="ECO:0000313" key="18">
    <source>
        <dbReference type="Proteomes" id="UP000829354"/>
    </source>
</evidence>
<evidence type="ECO:0000256" key="15">
    <source>
        <dbReference type="RuleBase" id="RU361183"/>
    </source>
</evidence>
<dbReference type="InterPro" id="IPR000742">
    <property type="entry name" value="EGF"/>
</dbReference>
<evidence type="ECO:0000313" key="17">
    <source>
        <dbReference type="EMBL" id="UMM34972.1"/>
    </source>
</evidence>
<keyword evidence="13" id="KW-0325">Glycoprotein</keyword>
<keyword evidence="12" id="KW-1015">Disulfide bond</keyword>
<evidence type="ECO:0000259" key="16">
    <source>
        <dbReference type="PROSITE" id="PS51864"/>
    </source>
</evidence>
<dbReference type="PRINTS" id="PR00480">
    <property type="entry name" value="ASTACIN"/>
</dbReference>
<protein>
    <recommendedName>
        <fullName evidence="15">Metalloendopeptidase</fullName>
        <ecNumber evidence="15">3.4.24.-</ecNumber>
    </recommendedName>
</protein>
<dbReference type="GO" id="GO:0005576">
    <property type="term" value="C:extracellular region"/>
    <property type="evidence" value="ECO:0007669"/>
    <property type="project" value="UniProtKB-SubCell"/>
</dbReference>
<evidence type="ECO:0000256" key="10">
    <source>
        <dbReference type="ARBA" id="ARBA00023049"/>
    </source>
</evidence>
<dbReference type="PROSITE" id="PS01186">
    <property type="entry name" value="EGF_2"/>
    <property type="match status" value="1"/>
</dbReference>
<comment type="caution">
    <text evidence="14">Lacks conserved residue(s) required for the propagation of feature annotation.</text>
</comment>
<dbReference type="CDD" id="cd04280">
    <property type="entry name" value="ZnMc_astacin_like"/>
    <property type="match status" value="1"/>
</dbReference>
<feature type="domain" description="Peptidase M12A" evidence="16">
    <location>
        <begin position="99"/>
        <end position="294"/>
    </location>
</feature>
<gene>
    <name evidence="17" type="ORF">L5515_007803</name>
</gene>
<keyword evidence="9 14" id="KW-0862">Zinc</keyword>
<dbReference type="FunFam" id="3.40.390.10:FF:000071">
    <property type="entry name" value="Zinc metalloproteinase"/>
    <property type="match status" value="1"/>
</dbReference>
<evidence type="ECO:0000256" key="5">
    <source>
        <dbReference type="ARBA" id="ARBA00022670"/>
    </source>
</evidence>
<evidence type="ECO:0000256" key="2">
    <source>
        <dbReference type="ARBA" id="ARBA00004613"/>
    </source>
</evidence>
<dbReference type="EMBL" id="CP092624">
    <property type="protein sequence ID" value="UMM34972.1"/>
    <property type="molecule type" value="Genomic_DNA"/>
</dbReference>
<evidence type="ECO:0000256" key="14">
    <source>
        <dbReference type="PROSITE-ProRule" id="PRU01211"/>
    </source>
</evidence>
<dbReference type="AlphaFoldDB" id="A0AAE9F2V3"/>
<keyword evidence="10 14" id="KW-0482">Metalloprotease</keyword>
<keyword evidence="8 14" id="KW-0378">Hydrolase</keyword>
<evidence type="ECO:0000256" key="9">
    <source>
        <dbReference type="ARBA" id="ARBA00022833"/>
    </source>
</evidence>
<dbReference type="SMART" id="SM00235">
    <property type="entry name" value="ZnMc"/>
    <property type="match status" value="1"/>
</dbReference>
<evidence type="ECO:0000256" key="1">
    <source>
        <dbReference type="ARBA" id="ARBA00002657"/>
    </source>
</evidence>
<organism evidence="17 18">
    <name type="scientific">Caenorhabditis briggsae</name>
    <dbReference type="NCBI Taxonomy" id="6238"/>
    <lineage>
        <taxon>Eukaryota</taxon>
        <taxon>Metazoa</taxon>
        <taxon>Ecdysozoa</taxon>
        <taxon>Nematoda</taxon>
        <taxon>Chromadorea</taxon>
        <taxon>Rhabditida</taxon>
        <taxon>Rhabditina</taxon>
        <taxon>Rhabditomorpha</taxon>
        <taxon>Rhabditoidea</taxon>
        <taxon>Rhabditidae</taxon>
        <taxon>Peloderinae</taxon>
        <taxon>Caenorhabditis</taxon>
    </lineage>
</organism>
<feature type="binding site" evidence="14">
    <location>
        <position position="200"/>
    </location>
    <ligand>
        <name>Zn(2+)</name>
        <dbReference type="ChEBI" id="CHEBI:29105"/>
        <note>catalytic</note>
    </ligand>
</feature>
<evidence type="ECO:0000256" key="11">
    <source>
        <dbReference type="ARBA" id="ARBA00023145"/>
    </source>
</evidence>
<dbReference type="InterPro" id="IPR006026">
    <property type="entry name" value="Peptidase_Metallo"/>
</dbReference>
<evidence type="ECO:0000256" key="13">
    <source>
        <dbReference type="ARBA" id="ARBA00023180"/>
    </source>
</evidence>
<proteinExistence type="predicted"/>
<dbReference type="Gene3D" id="3.40.390.10">
    <property type="entry name" value="Collagenase (Catalytic Domain)"/>
    <property type="match status" value="1"/>
</dbReference>
<dbReference type="PROSITE" id="PS00022">
    <property type="entry name" value="EGF_1"/>
    <property type="match status" value="1"/>
</dbReference>
<comment type="cofactor">
    <cofactor evidence="14 15">
        <name>Zn(2+)</name>
        <dbReference type="ChEBI" id="CHEBI:29105"/>
    </cofactor>
    <text evidence="14 15">Binds 1 zinc ion per subunit.</text>
</comment>
<keyword evidence="3" id="KW-0964">Secreted</keyword>
<name>A0AAE9F2V3_CAEBR</name>
<comment type="function">
    <text evidence="1">Metalloprotease.</text>
</comment>
<dbReference type="Pfam" id="PF01400">
    <property type="entry name" value="Astacin"/>
    <property type="match status" value="1"/>
</dbReference>
<dbReference type="PROSITE" id="PS51864">
    <property type="entry name" value="ASTACIN"/>
    <property type="match status" value="1"/>
</dbReference>
<feature type="binding site" evidence="14">
    <location>
        <position position="196"/>
    </location>
    <ligand>
        <name>Zn(2+)</name>
        <dbReference type="ChEBI" id="CHEBI:29105"/>
        <note>catalytic</note>
    </ligand>
</feature>
<keyword evidence="4" id="KW-0245">EGF-like domain</keyword>
<dbReference type="InterPro" id="IPR024079">
    <property type="entry name" value="MetalloPept_cat_dom_sf"/>
</dbReference>
<keyword evidence="7" id="KW-0732">Signal</keyword>
<keyword evidence="11" id="KW-0865">Zymogen</keyword>
<reference evidence="17 18" key="1">
    <citation type="submission" date="2022-04" db="EMBL/GenBank/DDBJ databases">
        <title>Chromosome-level reference genomes for two strains of Caenorhabditis briggsae: an improved platform for comparative genomics.</title>
        <authorList>
            <person name="Stevens L."/>
            <person name="Andersen E."/>
        </authorList>
    </citation>
    <scope>NUCLEOTIDE SEQUENCE [LARGE SCALE GENOMIC DNA]</scope>
    <source>
        <strain evidence="17">VX34</strain>
        <tissue evidence="17">Whole-organism</tissue>
    </source>
</reference>